<evidence type="ECO:0000256" key="8">
    <source>
        <dbReference type="ARBA" id="ARBA00023136"/>
    </source>
</evidence>
<keyword evidence="7 10" id="KW-1133">Transmembrane helix</keyword>
<keyword evidence="5" id="KW-0547">Nucleotide-binding</keyword>
<name>A0A9D2SSB0_9FIRM</name>
<comment type="subcellular location">
    <subcellularLocation>
        <location evidence="1">Cell membrane</location>
        <topology evidence="1">Multi-pass membrane protein</topology>
    </subcellularLocation>
</comment>
<dbReference type="GO" id="GO:0004715">
    <property type="term" value="F:non-membrane spanning protein tyrosine kinase activity"/>
    <property type="evidence" value="ECO:0007669"/>
    <property type="project" value="UniProtKB-EC"/>
</dbReference>
<organism evidence="13 14">
    <name type="scientific">Candidatus Mediterraneibacter faecipullorum</name>
    <dbReference type="NCBI Taxonomy" id="2838670"/>
    <lineage>
        <taxon>Bacteria</taxon>
        <taxon>Bacillati</taxon>
        <taxon>Bacillota</taxon>
        <taxon>Clostridia</taxon>
        <taxon>Lachnospirales</taxon>
        <taxon>Lachnospiraceae</taxon>
        <taxon>Mediterraneibacter</taxon>
    </lineage>
</organism>
<dbReference type="Pfam" id="PF02706">
    <property type="entry name" value="Wzz"/>
    <property type="match status" value="1"/>
</dbReference>
<keyword evidence="8 10" id="KW-0472">Membrane</keyword>
<accession>A0A9D2SSB0</accession>
<keyword evidence="6" id="KW-0067">ATP-binding</keyword>
<dbReference type="InterPro" id="IPR027417">
    <property type="entry name" value="P-loop_NTPase"/>
</dbReference>
<dbReference type="PANTHER" id="PTHR32309">
    <property type="entry name" value="TYROSINE-PROTEIN KINASE"/>
    <property type="match status" value="1"/>
</dbReference>
<feature type="compositionally biased region" description="Basic and acidic residues" evidence="9">
    <location>
        <begin position="260"/>
        <end position="270"/>
    </location>
</feature>
<comment type="similarity">
    <text evidence="2">Belongs to the CpsC/CapA family.</text>
</comment>
<sequence length="514" mass="57148">MNRELFRFDEISIRGLCMDLLRNIWMILAAGISLWFLATGWHNLTYDPQYTSSATLVVTLKGESNTYSSLSLATQMADVFSQVFQSDVLRERIVEDTGEDIHGTISCTPVTETNLMVLSATCSDPRQAYLYINSALRHYEDVAGDVFSNSALQIVQDPEVPSAPSNTSWALSHRYLLAGLAMIAMAGVICLFYLLRFTVKTPACGARQLDGKIRGTIPYEAKGGAFELFDSLGTGAAEGTLRGAGSRRKSAGKSRKGKRNGNENGREKRSLLLNSPLVTMGFAEATRRAEARVEYHLRKKKEQVLLVTSVMENEGKSTVAANLALALAEKHRKVLLIDGDLLKPAMHKLFEEQKGDAVSLAEALEGKSEGKTMIRYDEKHKFWKLFQYRAAEDPASILDGVKLQAWMDAWKRELDYIIVDCSPVSVSSDAEVWMNVVDSVLLVVREDRADVRMINDAVDAVWQSGKDFAGFILNAFHKEWFQGISEGGYSSYRYGNYAYGNSRKSDAQSTEERG</sequence>
<evidence type="ECO:0000256" key="7">
    <source>
        <dbReference type="ARBA" id="ARBA00022989"/>
    </source>
</evidence>
<evidence type="ECO:0000256" key="6">
    <source>
        <dbReference type="ARBA" id="ARBA00022840"/>
    </source>
</evidence>
<evidence type="ECO:0000259" key="11">
    <source>
        <dbReference type="Pfam" id="PF01656"/>
    </source>
</evidence>
<dbReference type="GO" id="GO:0005886">
    <property type="term" value="C:plasma membrane"/>
    <property type="evidence" value="ECO:0007669"/>
    <property type="project" value="UniProtKB-SubCell"/>
</dbReference>
<proteinExistence type="inferred from homology"/>
<dbReference type="Gene3D" id="3.40.50.300">
    <property type="entry name" value="P-loop containing nucleotide triphosphate hydrolases"/>
    <property type="match status" value="1"/>
</dbReference>
<keyword evidence="4 10" id="KW-0812">Transmembrane</keyword>
<feature type="domain" description="CobQ/CobB/MinD/ParA nucleotide binding" evidence="11">
    <location>
        <begin position="307"/>
        <end position="479"/>
    </location>
</feature>
<evidence type="ECO:0000256" key="10">
    <source>
        <dbReference type="SAM" id="Phobius"/>
    </source>
</evidence>
<feature type="region of interest" description="Disordered" evidence="9">
    <location>
        <begin position="240"/>
        <end position="270"/>
    </location>
</feature>
<evidence type="ECO:0000313" key="13">
    <source>
        <dbReference type="EMBL" id="HJC33402.1"/>
    </source>
</evidence>
<dbReference type="PANTHER" id="PTHR32309:SF31">
    <property type="entry name" value="CAPSULAR EXOPOLYSACCHARIDE FAMILY"/>
    <property type="match status" value="1"/>
</dbReference>
<evidence type="ECO:0000313" key="14">
    <source>
        <dbReference type="Proteomes" id="UP000823890"/>
    </source>
</evidence>
<feature type="transmembrane region" description="Helical" evidence="10">
    <location>
        <begin position="175"/>
        <end position="195"/>
    </location>
</feature>
<dbReference type="AlphaFoldDB" id="A0A9D2SSB0"/>
<dbReference type="Pfam" id="PF01656">
    <property type="entry name" value="CbiA"/>
    <property type="match status" value="1"/>
</dbReference>
<dbReference type="EC" id="2.7.10.2" evidence="13"/>
<feature type="transmembrane region" description="Helical" evidence="10">
    <location>
        <begin position="20"/>
        <end position="38"/>
    </location>
</feature>
<gene>
    <name evidence="13" type="ORF">H9758_02275</name>
</gene>
<dbReference type="InterPro" id="IPR005702">
    <property type="entry name" value="Wzc-like_C"/>
</dbReference>
<evidence type="ECO:0000256" key="3">
    <source>
        <dbReference type="ARBA" id="ARBA00022475"/>
    </source>
</evidence>
<evidence type="ECO:0000256" key="1">
    <source>
        <dbReference type="ARBA" id="ARBA00004651"/>
    </source>
</evidence>
<evidence type="ECO:0000256" key="2">
    <source>
        <dbReference type="ARBA" id="ARBA00006683"/>
    </source>
</evidence>
<feature type="domain" description="Polysaccharide chain length determinant N-terminal" evidence="12">
    <location>
        <begin position="9"/>
        <end position="96"/>
    </location>
</feature>
<dbReference type="NCBIfam" id="TIGR01007">
    <property type="entry name" value="eps_fam"/>
    <property type="match status" value="1"/>
</dbReference>
<dbReference type="CDD" id="cd05387">
    <property type="entry name" value="BY-kinase"/>
    <property type="match status" value="1"/>
</dbReference>
<feature type="compositionally biased region" description="Basic residues" evidence="9">
    <location>
        <begin position="245"/>
        <end position="259"/>
    </location>
</feature>
<dbReference type="EMBL" id="DWWO01000024">
    <property type="protein sequence ID" value="HJC33402.1"/>
    <property type="molecule type" value="Genomic_DNA"/>
</dbReference>
<reference evidence="13" key="2">
    <citation type="submission" date="2021-04" db="EMBL/GenBank/DDBJ databases">
        <authorList>
            <person name="Gilroy R."/>
        </authorList>
    </citation>
    <scope>NUCLEOTIDE SEQUENCE</scope>
    <source>
        <strain evidence="13">ChiW19-954</strain>
    </source>
</reference>
<dbReference type="GO" id="GO:0005524">
    <property type="term" value="F:ATP binding"/>
    <property type="evidence" value="ECO:0007669"/>
    <property type="project" value="UniProtKB-KW"/>
</dbReference>
<keyword evidence="3" id="KW-1003">Cell membrane</keyword>
<reference evidence="13" key="1">
    <citation type="journal article" date="2021" name="PeerJ">
        <title>Extensive microbial diversity within the chicken gut microbiome revealed by metagenomics and culture.</title>
        <authorList>
            <person name="Gilroy R."/>
            <person name="Ravi A."/>
            <person name="Getino M."/>
            <person name="Pursley I."/>
            <person name="Horton D.L."/>
            <person name="Alikhan N.F."/>
            <person name="Baker D."/>
            <person name="Gharbi K."/>
            <person name="Hall N."/>
            <person name="Watson M."/>
            <person name="Adriaenssens E.M."/>
            <person name="Foster-Nyarko E."/>
            <person name="Jarju S."/>
            <person name="Secka A."/>
            <person name="Antonio M."/>
            <person name="Oren A."/>
            <person name="Chaudhuri R.R."/>
            <person name="La Ragione R."/>
            <person name="Hildebrand F."/>
            <person name="Pallen M.J."/>
        </authorList>
    </citation>
    <scope>NUCLEOTIDE SEQUENCE</scope>
    <source>
        <strain evidence="13">ChiW19-954</strain>
    </source>
</reference>
<dbReference type="SUPFAM" id="SSF52540">
    <property type="entry name" value="P-loop containing nucleoside triphosphate hydrolases"/>
    <property type="match status" value="1"/>
</dbReference>
<comment type="caution">
    <text evidence="13">The sequence shown here is derived from an EMBL/GenBank/DDBJ whole genome shotgun (WGS) entry which is preliminary data.</text>
</comment>
<evidence type="ECO:0000256" key="5">
    <source>
        <dbReference type="ARBA" id="ARBA00022741"/>
    </source>
</evidence>
<dbReference type="InterPro" id="IPR002586">
    <property type="entry name" value="CobQ/CobB/MinD/ParA_Nub-bd_dom"/>
</dbReference>
<dbReference type="Proteomes" id="UP000823890">
    <property type="component" value="Unassembled WGS sequence"/>
</dbReference>
<evidence type="ECO:0000256" key="9">
    <source>
        <dbReference type="SAM" id="MobiDB-lite"/>
    </source>
</evidence>
<protein>
    <submittedName>
        <fullName evidence="13">Polysaccharide biosynthesis tyrosine autokinase</fullName>
        <ecNumber evidence="13">2.7.10.2</ecNumber>
    </submittedName>
</protein>
<evidence type="ECO:0000259" key="12">
    <source>
        <dbReference type="Pfam" id="PF02706"/>
    </source>
</evidence>
<dbReference type="InterPro" id="IPR050445">
    <property type="entry name" value="Bact_polysacc_biosynth/exp"/>
</dbReference>
<dbReference type="InterPro" id="IPR003856">
    <property type="entry name" value="LPS_length_determ_N"/>
</dbReference>
<evidence type="ECO:0000256" key="4">
    <source>
        <dbReference type="ARBA" id="ARBA00022692"/>
    </source>
</evidence>
<keyword evidence="13" id="KW-0808">Transferase</keyword>